<organism evidence="1 2">
    <name type="scientific">Synaphobranchus kaupii</name>
    <name type="common">Kaup's arrowtooth eel</name>
    <dbReference type="NCBI Taxonomy" id="118154"/>
    <lineage>
        <taxon>Eukaryota</taxon>
        <taxon>Metazoa</taxon>
        <taxon>Chordata</taxon>
        <taxon>Craniata</taxon>
        <taxon>Vertebrata</taxon>
        <taxon>Euteleostomi</taxon>
        <taxon>Actinopterygii</taxon>
        <taxon>Neopterygii</taxon>
        <taxon>Teleostei</taxon>
        <taxon>Anguilliformes</taxon>
        <taxon>Synaphobranchidae</taxon>
        <taxon>Synaphobranchus</taxon>
    </lineage>
</organism>
<comment type="caution">
    <text evidence="1">The sequence shown here is derived from an EMBL/GenBank/DDBJ whole genome shotgun (WGS) entry which is preliminary data.</text>
</comment>
<dbReference type="EMBL" id="JAINUF010000004">
    <property type="protein sequence ID" value="KAJ8364744.1"/>
    <property type="molecule type" value="Genomic_DNA"/>
</dbReference>
<dbReference type="AlphaFoldDB" id="A0A9Q1J2T4"/>
<gene>
    <name evidence="1" type="ORF">SKAU_G00135750</name>
</gene>
<protein>
    <submittedName>
        <fullName evidence="1">Uncharacterized protein</fullName>
    </submittedName>
</protein>
<reference evidence="1" key="1">
    <citation type="journal article" date="2023" name="Science">
        <title>Genome structures resolve the early diversification of teleost fishes.</title>
        <authorList>
            <person name="Parey E."/>
            <person name="Louis A."/>
            <person name="Montfort J."/>
            <person name="Bouchez O."/>
            <person name="Roques C."/>
            <person name="Iampietro C."/>
            <person name="Lluch J."/>
            <person name="Castinel A."/>
            <person name="Donnadieu C."/>
            <person name="Desvignes T."/>
            <person name="Floi Bucao C."/>
            <person name="Jouanno E."/>
            <person name="Wen M."/>
            <person name="Mejri S."/>
            <person name="Dirks R."/>
            <person name="Jansen H."/>
            <person name="Henkel C."/>
            <person name="Chen W.J."/>
            <person name="Zahm M."/>
            <person name="Cabau C."/>
            <person name="Klopp C."/>
            <person name="Thompson A.W."/>
            <person name="Robinson-Rechavi M."/>
            <person name="Braasch I."/>
            <person name="Lecointre G."/>
            <person name="Bobe J."/>
            <person name="Postlethwait J.H."/>
            <person name="Berthelot C."/>
            <person name="Roest Crollius H."/>
            <person name="Guiguen Y."/>
        </authorList>
    </citation>
    <scope>NUCLEOTIDE SEQUENCE</scope>
    <source>
        <strain evidence="1">WJC10195</strain>
    </source>
</reference>
<name>A0A9Q1J2T4_SYNKA</name>
<evidence type="ECO:0000313" key="1">
    <source>
        <dbReference type="EMBL" id="KAJ8364744.1"/>
    </source>
</evidence>
<keyword evidence="2" id="KW-1185">Reference proteome</keyword>
<proteinExistence type="predicted"/>
<sequence>MARIYPTWEEGALRKASRRASKQQIRLKVCAIHYSGSEIHNQTRRISTLQALRAPACVCERPFGRTVGRQCRSRNLEGDRAGRLSGR</sequence>
<accession>A0A9Q1J2T4</accession>
<evidence type="ECO:0000313" key="2">
    <source>
        <dbReference type="Proteomes" id="UP001152622"/>
    </source>
</evidence>
<dbReference type="Proteomes" id="UP001152622">
    <property type="component" value="Chromosome 4"/>
</dbReference>